<gene>
    <name evidence="1" type="ORF">pYNKP001-NDM_0006</name>
</gene>
<name>A0A2Z0N6M7_RAOOR</name>
<protein>
    <submittedName>
        <fullName evidence="1">Uncharacterized protein</fullName>
    </submittedName>
</protein>
<reference evidence="1" key="2">
    <citation type="submission" date="2015-03" db="EMBL/GenBank/DDBJ databases">
        <authorList>
            <person name="Chen Z."/>
            <person name="Feng J."/>
            <person name="Fang H."/>
            <person name="Li Y."/>
            <person name="Chen X."/>
            <person name="Guo X."/>
            <person name="Chen W."/>
            <person name="Wang L."/>
            <person name="Lin L."/>
            <person name="Yang H."/>
            <person name="Yang W."/>
            <person name="Wang J."/>
            <person name="Yin Z."/>
            <person name="Liu C."/>
            <person name="Zhou D."/>
        </authorList>
    </citation>
    <scope>NUCLEOTIDE SEQUENCE</scope>
    <source>
        <strain evidence="1">YNKP001</strain>
        <plasmid evidence="1">pYNKP001-NDM</plasmid>
    </source>
</reference>
<organism evidence="1">
    <name type="scientific">Raoultella ornithinolytica</name>
    <name type="common">Klebsiella ornithinolytica</name>
    <dbReference type="NCBI Taxonomy" id="54291"/>
    <lineage>
        <taxon>Bacteria</taxon>
        <taxon>Pseudomonadati</taxon>
        <taxon>Pseudomonadota</taxon>
        <taxon>Gammaproteobacteria</taxon>
        <taxon>Enterobacterales</taxon>
        <taxon>Enterobacteriaceae</taxon>
        <taxon>Klebsiella/Raoultella group</taxon>
        <taxon>Raoultella</taxon>
    </lineage>
</organism>
<evidence type="ECO:0000313" key="1">
    <source>
        <dbReference type="EMBL" id="AKJ21308.1"/>
    </source>
</evidence>
<keyword evidence="1" id="KW-0614">Plasmid</keyword>
<proteinExistence type="predicted"/>
<sequence>MSVLFLKYLYVLPAAGAAVFTQPAAILIPVITPAAAAHNAALAFRHQERGKDRFLNVRPEPHGCHPDRLCLARIVEIPKPDFICRNHQHFFLNE</sequence>
<dbReference type="AlphaFoldDB" id="A0A2Z0N6M7"/>
<dbReference type="EMBL" id="KP900017">
    <property type="protein sequence ID" value="AKJ21308.1"/>
    <property type="molecule type" value="Genomic_DNA"/>
</dbReference>
<reference evidence="1" key="1">
    <citation type="journal article" date="2015" name="Front. Microbiol.">
        <title>Production of plasmid-encoding NDM-1 in clinical Raoultella ornithinolytica and Leclercia adecarboxylata from China.</title>
        <authorList>
            <person name="Sun F."/>
            <person name="Yin Z."/>
            <person name="Feng J."/>
            <person name="Qiu Y."/>
            <person name="Zhang D."/>
            <person name="Luo W."/>
            <person name="Yang H."/>
            <person name="Yang W."/>
            <person name="Wang J."/>
            <person name="Chen W."/>
            <person name="Xia P."/>
            <person name="Zhou D."/>
        </authorList>
    </citation>
    <scope>NUCLEOTIDE SEQUENCE</scope>
    <source>
        <strain evidence="1">YNKP001</strain>
        <plasmid evidence="1">pYNKP001-NDM</plasmid>
    </source>
</reference>
<accession>A0A2Z0N6M7</accession>
<geneLocation type="plasmid" evidence="1">
    <name>pYNKP001-NDM</name>
</geneLocation>